<dbReference type="Pfam" id="PF23343">
    <property type="entry name" value="REP_ORF2-G2P"/>
    <property type="match status" value="1"/>
</dbReference>
<proteinExistence type="predicted"/>
<evidence type="ECO:0000313" key="2">
    <source>
        <dbReference type="EMBL" id="QCQ85049.1"/>
    </source>
</evidence>
<dbReference type="Proteomes" id="UP000323882">
    <property type="component" value="Segment"/>
</dbReference>
<protein>
    <submittedName>
        <fullName evidence="2">Replication initiator protein</fullName>
    </submittedName>
</protein>
<sequence>MVCYGPLRGYYPKTKLANGEINPEKKLVFRKDKSETGIGMKIPCGKCQGCRLEQSRQWAMRCMHEKRMHREAGSAFLTLTYDEKHLPKDYGLCKPDLQNFMKRLRKARTSGLRFFACGEYGEAFQRPHYHVLLFNTDFADKKKSLNQKEGSFDTYTSDELKRLWPYGNNFIGEVTFDSCAYVARYITKKLPSRELVLADGRHIVRDPEFTCMSLRPGLGTAYYEKFGHEIHIHDSVVMRGHEVSPPRFYDEKLRKSDPARYEQVKKLRRRRIMKLSRQDNTQARLRVREVVSLAKLSQKGKRQ</sequence>
<name>A0A4P8PKU4_9VIRU</name>
<reference evidence="2" key="1">
    <citation type="submission" date="2018-12" db="EMBL/GenBank/DDBJ databases">
        <title>Singled stranded DNA viruses identified in blackflies (Austrosimulium ungulatum) sampled in New Zealand.</title>
        <authorList>
            <person name="Kraberger S."/>
            <person name="Fontenele R.S."/>
            <person name="Schmidlin K."/>
            <person name="Walters M."/>
            <person name="Varsani A."/>
        </authorList>
    </citation>
    <scope>NUCLEOTIDE SEQUENCE [LARGE SCALE GENOMIC DNA]</scope>
    <source>
        <strain evidence="2">165</strain>
    </source>
</reference>
<dbReference type="EMBL" id="MK249214">
    <property type="protein sequence ID" value="QCQ85049.1"/>
    <property type="molecule type" value="Genomic_DNA"/>
</dbReference>
<accession>A0A4P8PKU4</accession>
<evidence type="ECO:0000259" key="1">
    <source>
        <dbReference type="Pfam" id="PF23343"/>
    </source>
</evidence>
<organism evidence="2">
    <name type="scientific">Blackfly microvirus SF02</name>
    <dbReference type="NCBI Taxonomy" id="2576452"/>
    <lineage>
        <taxon>Viruses</taxon>
        <taxon>Monodnaviria</taxon>
        <taxon>Sangervirae</taxon>
        <taxon>Phixviricota</taxon>
        <taxon>Malgrandaviricetes</taxon>
        <taxon>Petitvirales</taxon>
        <taxon>Microviridae</taxon>
        <taxon>Microvirus</taxon>
    </lineage>
</organism>
<dbReference type="InterPro" id="IPR056906">
    <property type="entry name" value="ORF2/G2P_dom"/>
</dbReference>
<feature type="domain" description="Replication-associated protein ORF2/G2P" evidence="1">
    <location>
        <begin position="75"/>
        <end position="189"/>
    </location>
</feature>